<name>A0AAV2F436_9ROSI</name>
<evidence type="ECO:0000313" key="2">
    <source>
        <dbReference type="Proteomes" id="UP001497516"/>
    </source>
</evidence>
<reference evidence="1 2" key="1">
    <citation type="submission" date="2024-04" db="EMBL/GenBank/DDBJ databases">
        <authorList>
            <person name="Fracassetti M."/>
        </authorList>
    </citation>
    <scope>NUCLEOTIDE SEQUENCE [LARGE SCALE GENOMIC DNA]</scope>
</reference>
<proteinExistence type="predicted"/>
<gene>
    <name evidence="1" type="ORF">LTRI10_LOCUS33566</name>
</gene>
<accession>A0AAV2F436</accession>
<dbReference type="EMBL" id="OZ034819">
    <property type="protein sequence ID" value="CAL1392954.1"/>
    <property type="molecule type" value="Genomic_DNA"/>
</dbReference>
<dbReference type="AlphaFoldDB" id="A0AAV2F436"/>
<dbReference type="Proteomes" id="UP001497516">
    <property type="component" value="Chromosome 6"/>
</dbReference>
<keyword evidence="2" id="KW-1185">Reference proteome</keyword>
<evidence type="ECO:0000313" key="1">
    <source>
        <dbReference type="EMBL" id="CAL1392954.1"/>
    </source>
</evidence>
<sequence>MVTTTTTLVEISSPTVGDDEMERNALLFFIASELEARLEEEGPIVAETSPSVVLVAATESVPPSPSSRDAKAFVGSIG</sequence>
<protein>
    <submittedName>
        <fullName evidence="1">Uncharacterized protein</fullName>
    </submittedName>
</protein>
<organism evidence="1 2">
    <name type="scientific">Linum trigynum</name>
    <dbReference type="NCBI Taxonomy" id="586398"/>
    <lineage>
        <taxon>Eukaryota</taxon>
        <taxon>Viridiplantae</taxon>
        <taxon>Streptophyta</taxon>
        <taxon>Embryophyta</taxon>
        <taxon>Tracheophyta</taxon>
        <taxon>Spermatophyta</taxon>
        <taxon>Magnoliopsida</taxon>
        <taxon>eudicotyledons</taxon>
        <taxon>Gunneridae</taxon>
        <taxon>Pentapetalae</taxon>
        <taxon>rosids</taxon>
        <taxon>fabids</taxon>
        <taxon>Malpighiales</taxon>
        <taxon>Linaceae</taxon>
        <taxon>Linum</taxon>
    </lineage>
</organism>